<organism evidence="1 2">
    <name type="scientific">Deinococcus aluminii</name>
    <dbReference type="NCBI Taxonomy" id="1656885"/>
    <lineage>
        <taxon>Bacteria</taxon>
        <taxon>Thermotogati</taxon>
        <taxon>Deinococcota</taxon>
        <taxon>Deinococci</taxon>
        <taxon>Deinococcales</taxon>
        <taxon>Deinococcaceae</taxon>
        <taxon>Deinococcus</taxon>
    </lineage>
</organism>
<comment type="caution">
    <text evidence="1">The sequence shown here is derived from an EMBL/GenBank/DDBJ whole genome shotgun (WGS) entry which is preliminary data.</text>
</comment>
<dbReference type="InterPro" id="IPR016181">
    <property type="entry name" value="Acyl_CoA_acyltransferase"/>
</dbReference>
<accession>A0ABP9XF31</accession>
<dbReference type="InterPro" id="IPR053780">
    <property type="entry name" value="Gp66-like"/>
</dbReference>
<protein>
    <submittedName>
        <fullName evidence="1">Uncharacterized protein</fullName>
    </submittedName>
</protein>
<proteinExistence type="predicted"/>
<keyword evidence="2" id="KW-1185">Reference proteome</keyword>
<dbReference type="SUPFAM" id="SSF55729">
    <property type="entry name" value="Acyl-CoA N-acyltransferases (Nat)"/>
    <property type="match status" value="1"/>
</dbReference>
<dbReference type="NCBIfam" id="NF045478">
    <property type="entry name" value="XF1762_fam"/>
    <property type="match status" value="1"/>
</dbReference>
<reference evidence="1 2" key="1">
    <citation type="submission" date="2024-02" db="EMBL/GenBank/DDBJ databases">
        <title>Deinococcus aluminii NBRC 112889.</title>
        <authorList>
            <person name="Ichikawa N."/>
            <person name="Katano-Makiyama Y."/>
            <person name="Hidaka K."/>
        </authorList>
    </citation>
    <scope>NUCLEOTIDE SEQUENCE [LARGE SCALE GENOMIC DNA]</scope>
    <source>
        <strain evidence="1 2">NBRC 112889</strain>
    </source>
</reference>
<sequence length="162" mass="18399">MLLLIPYGMAAAFVRAYHRHQPRPPNARAHKFSLGLFDGCQLVGVAMVCRPASRHLDTGERWEIARLCTRGARNACSRLYAAAWREARRRGCQALGTYTLSTEPGSSLKAAGWLPVHRTRARQWDTPARRRKQQVLPASYRVYWEAPCLSDARMRPPSKNEL</sequence>
<evidence type="ECO:0000313" key="1">
    <source>
        <dbReference type="EMBL" id="GAA5533932.1"/>
    </source>
</evidence>
<dbReference type="RefSeq" id="WP_345454798.1">
    <property type="nucleotide sequence ID" value="NZ_BAABRV010000005.1"/>
</dbReference>
<evidence type="ECO:0000313" key="2">
    <source>
        <dbReference type="Proteomes" id="UP001404956"/>
    </source>
</evidence>
<gene>
    <name evidence="1" type="ORF">Dalu01_02340</name>
</gene>
<dbReference type="EMBL" id="BAABRV010000005">
    <property type="protein sequence ID" value="GAA5533932.1"/>
    <property type="molecule type" value="Genomic_DNA"/>
</dbReference>
<dbReference type="Proteomes" id="UP001404956">
    <property type="component" value="Unassembled WGS sequence"/>
</dbReference>
<name>A0ABP9XF31_9DEIO</name>